<dbReference type="Proteomes" id="UP000177458">
    <property type="component" value="Unassembled WGS sequence"/>
</dbReference>
<evidence type="ECO:0000313" key="3">
    <source>
        <dbReference type="Proteomes" id="UP000177458"/>
    </source>
</evidence>
<evidence type="ECO:0000256" key="1">
    <source>
        <dbReference type="SAM" id="Phobius"/>
    </source>
</evidence>
<accession>A0A1F4UZ52</accession>
<sequence>MSLLEKVYAAPIDPNIEDPLGGGINSLADVFGVFTNILLGVGWALVFVASTLAMIKYITSKGDPKETNTAHAWLLYCGIGAFIMFAFTTIRVIIPKMIGGTWTGVNGVTDF</sequence>
<dbReference type="AlphaFoldDB" id="A0A1F4UZ52"/>
<keyword evidence="1" id="KW-0812">Transmembrane</keyword>
<protein>
    <submittedName>
        <fullName evidence="2">Uncharacterized protein</fullName>
    </submittedName>
</protein>
<name>A0A1F4UZ52_UNCKA</name>
<feature type="transmembrane region" description="Helical" evidence="1">
    <location>
        <begin position="30"/>
        <end position="52"/>
    </location>
</feature>
<gene>
    <name evidence="2" type="ORF">A3A69_01035</name>
</gene>
<keyword evidence="1" id="KW-1133">Transmembrane helix</keyword>
<dbReference type="EMBL" id="MEVF01000008">
    <property type="protein sequence ID" value="OGC50182.1"/>
    <property type="molecule type" value="Genomic_DNA"/>
</dbReference>
<proteinExistence type="predicted"/>
<evidence type="ECO:0000313" key="2">
    <source>
        <dbReference type="EMBL" id="OGC50182.1"/>
    </source>
</evidence>
<keyword evidence="1" id="KW-0472">Membrane</keyword>
<organism evidence="2 3">
    <name type="scientific">candidate division WWE3 bacterium RIFCSPLOWO2_01_FULL_37_15</name>
    <dbReference type="NCBI Taxonomy" id="1802622"/>
    <lineage>
        <taxon>Bacteria</taxon>
        <taxon>Katanobacteria</taxon>
    </lineage>
</organism>
<comment type="caution">
    <text evidence="2">The sequence shown here is derived from an EMBL/GenBank/DDBJ whole genome shotgun (WGS) entry which is preliminary data.</text>
</comment>
<feature type="transmembrane region" description="Helical" evidence="1">
    <location>
        <begin position="73"/>
        <end position="94"/>
    </location>
</feature>
<reference evidence="2 3" key="1">
    <citation type="journal article" date="2016" name="Nat. Commun.">
        <title>Thousands of microbial genomes shed light on interconnected biogeochemical processes in an aquifer system.</title>
        <authorList>
            <person name="Anantharaman K."/>
            <person name="Brown C.T."/>
            <person name="Hug L.A."/>
            <person name="Sharon I."/>
            <person name="Castelle C.J."/>
            <person name="Probst A.J."/>
            <person name="Thomas B.C."/>
            <person name="Singh A."/>
            <person name="Wilkins M.J."/>
            <person name="Karaoz U."/>
            <person name="Brodie E.L."/>
            <person name="Williams K.H."/>
            <person name="Hubbard S.S."/>
            <person name="Banfield J.F."/>
        </authorList>
    </citation>
    <scope>NUCLEOTIDE SEQUENCE [LARGE SCALE GENOMIC DNA]</scope>
</reference>